<protein>
    <submittedName>
        <fullName evidence="6">LysR family transcriptional regulator</fullName>
    </submittedName>
</protein>
<keyword evidence="7" id="KW-1185">Reference proteome</keyword>
<dbReference type="OrthoDB" id="9812435at2"/>
<evidence type="ECO:0000256" key="4">
    <source>
        <dbReference type="ARBA" id="ARBA00023163"/>
    </source>
</evidence>
<dbReference type="Gene3D" id="1.10.10.10">
    <property type="entry name" value="Winged helix-like DNA-binding domain superfamily/Winged helix DNA-binding domain"/>
    <property type="match status" value="1"/>
</dbReference>
<dbReference type="InterPro" id="IPR036388">
    <property type="entry name" value="WH-like_DNA-bd_sf"/>
</dbReference>
<proteinExistence type="inferred from homology"/>
<evidence type="ECO:0000313" key="7">
    <source>
        <dbReference type="Proteomes" id="UP000278222"/>
    </source>
</evidence>
<evidence type="ECO:0000256" key="1">
    <source>
        <dbReference type="ARBA" id="ARBA00009437"/>
    </source>
</evidence>
<dbReference type="PROSITE" id="PS50931">
    <property type="entry name" value="HTH_LYSR"/>
    <property type="match status" value="1"/>
</dbReference>
<dbReference type="SUPFAM" id="SSF46785">
    <property type="entry name" value="Winged helix' DNA-binding domain"/>
    <property type="match status" value="1"/>
</dbReference>
<dbReference type="GO" id="GO:0003700">
    <property type="term" value="F:DNA-binding transcription factor activity"/>
    <property type="evidence" value="ECO:0007669"/>
    <property type="project" value="InterPro"/>
</dbReference>
<dbReference type="Gene3D" id="3.40.190.290">
    <property type="match status" value="1"/>
</dbReference>
<feature type="domain" description="HTH lysR-type" evidence="5">
    <location>
        <begin position="1"/>
        <end position="59"/>
    </location>
</feature>
<dbReference type="Proteomes" id="UP000278222">
    <property type="component" value="Unassembled WGS sequence"/>
</dbReference>
<keyword evidence="3" id="KW-0238">DNA-binding</keyword>
<dbReference type="Pfam" id="PF00126">
    <property type="entry name" value="HTH_1"/>
    <property type="match status" value="1"/>
</dbReference>
<sequence length="301" mass="32870">MDRVEAMRLFVRVAELGSLSAAARRSGLSVASVSRGMGELEAGLGVRLFARTTRRQALTEAGQEYHRRAVVILDQLDALHGDLRRGERRPGGVLRVLARRSFALRHVAPHLAAFARLYPELAVDLLLTEAHPATFPDEVDVVIRLGAPIEKGLAARELAPATRHLCAARAYLEGRPAIAHPDDLRRHDCLIYRTGQPRPAWVFESAAGRYELRLGGSLVANSGEVLRQAAVDGQGVALLPEWQVGDDVAAGRLVRLLADYRAYPEGFAEAVYAIHPRAEFVPAKVTAFVDFLREAIKPSGT</sequence>
<dbReference type="InterPro" id="IPR058163">
    <property type="entry name" value="LysR-type_TF_proteobact-type"/>
</dbReference>
<dbReference type="InterPro" id="IPR000847">
    <property type="entry name" value="LysR_HTH_N"/>
</dbReference>
<dbReference type="RefSeq" id="WP_123693056.1">
    <property type="nucleotide sequence ID" value="NZ_AP019700.1"/>
</dbReference>
<evidence type="ECO:0000256" key="3">
    <source>
        <dbReference type="ARBA" id="ARBA00023125"/>
    </source>
</evidence>
<dbReference type="GO" id="GO:0043565">
    <property type="term" value="F:sequence-specific DNA binding"/>
    <property type="evidence" value="ECO:0007669"/>
    <property type="project" value="TreeGrafter"/>
</dbReference>
<dbReference type="PANTHER" id="PTHR30537:SF5">
    <property type="entry name" value="HTH-TYPE TRANSCRIPTIONAL ACTIVATOR TTDR-RELATED"/>
    <property type="match status" value="1"/>
</dbReference>
<comment type="similarity">
    <text evidence="1">Belongs to the LysR transcriptional regulatory family.</text>
</comment>
<dbReference type="AlphaFoldDB" id="A0A3N1KXF2"/>
<dbReference type="PANTHER" id="PTHR30537">
    <property type="entry name" value="HTH-TYPE TRANSCRIPTIONAL REGULATOR"/>
    <property type="match status" value="1"/>
</dbReference>
<dbReference type="InterPro" id="IPR005119">
    <property type="entry name" value="LysR_subst-bd"/>
</dbReference>
<dbReference type="FunFam" id="1.10.10.10:FF:000001">
    <property type="entry name" value="LysR family transcriptional regulator"/>
    <property type="match status" value="1"/>
</dbReference>
<reference evidence="6 7" key="1">
    <citation type="submission" date="2018-11" db="EMBL/GenBank/DDBJ databases">
        <title>Genomic Encyclopedia of Type Strains, Phase IV (KMG-IV): sequencing the most valuable type-strain genomes for metagenomic binning, comparative biology and taxonomic classification.</title>
        <authorList>
            <person name="Goeker M."/>
        </authorList>
    </citation>
    <scope>NUCLEOTIDE SEQUENCE [LARGE SCALE GENOMIC DNA]</scope>
    <source>
        <strain evidence="6 7">DSM 5900</strain>
    </source>
</reference>
<organism evidence="6 7">
    <name type="scientific">Stella humosa</name>
    <dbReference type="NCBI Taxonomy" id="94"/>
    <lineage>
        <taxon>Bacteria</taxon>
        <taxon>Pseudomonadati</taxon>
        <taxon>Pseudomonadota</taxon>
        <taxon>Alphaproteobacteria</taxon>
        <taxon>Rhodospirillales</taxon>
        <taxon>Stellaceae</taxon>
        <taxon>Stella</taxon>
    </lineage>
</organism>
<keyword evidence="2" id="KW-0805">Transcription regulation</keyword>
<gene>
    <name evidence="6" type="ORF">EDC65_4096</name>
</gene>
<dbReference type="Pfam" id="PF03466">
    <property type="entry name" value="LysR_substrate"/>
    <property type="match status" value="1"/>
</dbReference>
<dbReference type="GO" id="GO:0006351">
    <property type="term" value="P:DNA-templated transcription"/>
    <property type="evidence" value="ECO:0007669"/>
    <property type="project" value="TreeGrafter"/>
</dbReference>
<evidence type="ECO:0000259" key="5">
    <source>
        <dbReference type="PROSITE" id="PS50931"/>
    </source>
</evidence>
<dbReference type="EMBL" id="RJKX01000016">
    <property type="protein sequence ID" value="ROP83449.1"/>
    <property type="molecule type" value="Genomic_DNA"/>
</dbReference>
<dbReference type="CDD" id="cd08422">
    <property type="entry name" value="PBP2_CrgA_like"/>
    <property type="match status" value="1"/>
</dbReference>
<comment type="caution">
    <text evidence="6">The sequence shown here is derived from an EMBL/GenBank/DDBJ whole genome shotgun (WGS) entry which is preliminary data.</text>
</comment>
<name>A0A3N1KXF2_9PROT</name>
<keyword evidence="4" id="KW-0804">Transcription</keyword>
<evidence type="ECO:0000313" key="6">
    <source>
        <dbReference type="EMBL" id="ROP83449.1"/>
    </source>
</evidence>
<dbReference type="InterPro" id="IPR036390">
    <property type="entry name" value="WH_DNA-bd_sf"/>
</dbReference>
<accession>A0A3N1KXF2</accession>
<dbReference type="SUPFAM" id="SSF53850">
    <property type="entry name" value="Periplasmic binding protein-like II"/>
    <property type="match status" value="1"/>
</dbReference>
<evidence type="ECO:0000256" key="2">
    <source>
        <dbReference type="ARBA" id="ARBA00023015"/>
    </source>
</evidence>